<sequence length="65" mass="7675">MQTKLSLEEAAFERKIYQLIHEYNLSYEQVKKVFILVDDKLLNHIKNADISKGKRPLDLTRGQEN</sequence>
<dbReference type="Proteomes" id="UP000293854">
    <property type="component" value="Unassembled WGS sequence"/>
</dbReference>
<dbReference type="AlphaFoldDB" id="A0A4Q7CQI1"/>
<proteinExistence type="predicted"/>
<dbReference type="EMBL" id="RQTE01000075">
    <property type="protein sequence ID" value="RZI03072.1"/>
    <property type="molecule type" value="Genomic_DNA"/>
</dbReference>
<name>A0A4Q7CQI1_9STAP</name>
<organism evidence="1 2">
    <name type="scientific">Staphylococcus condimenti</name>
    <dbReference type="NCBI Taxonomy" id="70255"/>
    <lineage>
        <taxon>Bacteria</taxon>
        <taxon>Bacillati</taxon>
        <taxon>Bacillota</taxon>
        <taxon>Bacilli</taxon>
        <taxon>Bacillales</taxon>
        <taxon>Staphylococcaceae</taxon>
        <taxon>Staphylococcus</taxon>
    </lineage>
</organism>
<gene>
    <name evidence="1" type="ORF">EIG99_04655</name>
</gene>
<reference evidence="1 2" key="1">
    <citation type="submission" date="2018-11" db="EMBL/GenBank/DDBJ databases">
        <title>Genomic profiling of Staphylococcus species from a Poultry farm system in KwaZulu-Natal, South Africa.</title>
        <authorList>
            <person name="Amoako D.G."/>
            <person name="Somboro A.M."/>
            <person name="Abia A.L.K."/>
            <person name="Bester L.A."/>
            <person name="Essack S.Y."/>
        </authorList>
    </citation>
    <scope>NUCLEOTIDE SEQUENCE [LARGE SCALE GENOMIC DNA]</scope>
    <source>
        <strain evidence="1 2">SA11</strain>
    </source>
</reference>
<protein>
    <submittedName>
        <fullName evidence="1">Uncharacterized protein</fullName>
    </submittedName>
</protein>
<evidence type="ECO:0000313" key="2">
    <source>
        <dbReference type="Proteomes" id="UP000293854"/>
    </source>
</evidence>
<dbReference type="RefSeq" id="WP_130135415.1">
    <property type="nucleotide sequence ID" value="NZ_RQTE01000075.1"/>
</dbReference>
<comment type="caution">
    <text evidence="1">The sequence shown here is derived from an EMBL/GenBank/DDBJ whole genome shotgun (WGS) entry which is preliminary data.</text>
</comment>
<evidence type="ECO:0000313" key="1">
    <source>
        <dbReference type="EMBL" id="RZI03072.1"/>
    </source>
</evidence>
<accession>A0A4Q7CQI1</accession>